<evidence type="ECO:0000313" key="1">
    <source>
        <dbReference type="EMBL" id="KAK6775943.1"/>
    </source>
</evidence>
<organism evidence="1 2">
    <name type="scientific">Solanum bulbocastanum</name>
    <name type="common">Wild potato</name>
    <dbReference type="NCBI Taxonomy" id="147425"/>
    <lineage>
        <taxon>Eukaryota</taxon>
        <taxon>Viridiplantae</taxon>
        <taxon>Streptophyta</taxon>
        <taxon>Embryophyta</taxon>
        <taxon>Tracheophyta</taxon>
        <taxon>Spermatophyta</taxon>
        <taxon>Magnoliopsida</taxon>
        <taxon>eudicotyledons</taxon>
        <taxon>Gunneridae</taxon>
        <taxon>Pentapetalae</taxon>
        <taxon>asterids</taxon>
        <taxon>lamiids</taxon>
        <taxon>Solanales</taxon>
        <taxon>Solanaceae</taxon>
        <taxon>Solanoideae</taxon>
        <taxon>Solaneae</taxon>
        <taxon>Solanum</taxon>
    </lineage>
</organism>
<protein>
    <recommendedName>
        <fullName evidence="3">RNase H type-1 domain-containing protein</fullName>
    </recommendedName>
</protein>
<dbReference type="Proteomes" id="UP001371456">
    <property type="component" value="Unassembled WGS sequence"/>
</dbReference>
<evidence type="ECO:0000313" key="2">
    <source>
        <dbReference type="Proteomes" id="UP001371456"/>
    </source>
</evidence>
<dbReference type="EMBL" id="JBANQN010000011">
    <property type="protein sequence ID" value="KAK6775943.1"/>
    <property type="molecule type" value="Genomic_DNA"/>
</dbReference>
<evidence type="ECO:0008006" key="3">
    <source>
        <dbReference type="Google" id="ProtNLM"/>
    </source>
</evidence>
<comment type="caution">
    <text evidence="1">The sequence shown here is derived from an EMBL/GenBank/DDBJ whole genome shotgun (WGS) entry which is preliminary data.</text>
</comment>
<accession>A0AAN8T1B2</accession>
<gene>
    <name evidence="1" type="ORF">RDI58_026944</name>
</gene>
<reference evidence="1 2" key="1">
    <citation type="submission" date="2024-02" db="EMBL/GenBank/DDBJ databases">
        <title>de novo genome assembly of Solanum bulbocastanum strain 11H21.</title>
        <authorList>
            <person name="Hosaka A.J."/>
        </authorList>
    </citation>
    <scope>NUCLEOTIDE SEQUENCE [LARGE SCALE GENOMIC DNA]</scope>
    <source>
        <tissue evidence="1">Young leaves</tissue>
    </source>
</reference>
<proteinExistence type="predicted"/>
<dbReference type="AlphaFoldDB" id="A0AAN8T1B2"/>
<name>A0AAN8T1B2_SOLBU</name>
<sequence length="109" mass="12840">MHTIILFVKARRSNCKYIPYEWNTVVEALHRYNPSVKLIKVNWKPPDTGWVKINTDGASKGNSERSSWVFCVRATTGYIFFSFLRRDKAIQTTQSEKPDLRNMENQKER</sequence>
<keyword evidence="2" id="KW-1185">Reference proteome</keyword>